<proteinExistence type="predicted"/>
<evidence type="ECO:0000256" key="2">
    <source>
        <dbReference type="ARBA" id="ARBA00004496"/>
    </source>
</evidence>
<dbReference type="CDD" id="cd00096">
    <property type="entry name" value="Ig"/>
    <property type="match status" value="1"/>
</dbReference>
<dbReference type="SUPFAM" id="SSF49313">
    <property type="entry name" value="Cadherin-like"/>
    <property type="match status" value="1"/>
</dbReference>
<dbReference type="PANTHER" id="PTHR10075:SF14">
    <property type="entry name" value="CELL ADHESION MOLECULE DSCAM2-RELATED"/>
    <property type="match status" value="1"/>
</dbReference>
<keyword evidence="4" id="KW-0969">Cilium</keyword>
<gene>
    <name evidence="8" type="ORF">EI77_00506</name>
</gene>
<dbReference type="SMART" id="SM00408">
    <property type="entry name" value="IGc2"/>
    <property type="match status" value="1"/>
</dbReference>
<comment type="subcellular location">
    <subcellularLocation>
        <location evidence="1">Cell projection</location>
        <location evidence="1">Cilium</location>
    </subcellularLocation>
    <subcellularLocation>
        <location evidence="2">Cytoplasm</location>
    </subcellularLocation>
</comment>
<dbReference type="AlphaFoldDB" id="A0A4V3FI60"/>
<dbReference type="EMBL" id="SOCA01000001">
    <property type="protein sequence ID" value="TDU81203.1"/>
    <property type="molecule type" value="Genomic_DNA"/>
</dbReference>
<dbReference type="GO" id="GO:0005509">
    <property type="term" value="F:calcium ion binding"/>
    <property type="evidence" value="ECO:0007669"/>
    <property type="project" value="InterPro"/>
</dbReference>
<dbReference type="InterPro" id="IPR015919">
    <property type="entry name" value="Cadherin-like_sf"/>
</dbReference>
<feature type="domain" description="Ig-like" evidence="7">
    <location>
        <begin position="429"/>
        <end position="511"/>
    </location>
</feature>
<dbReference type="GO" id="GO:0016020">
    <property type="term" value="C:membrane"/>
    <property type="evidence" value="ECO:0007669"/>
    <property type="project" value="InterPro"/>
</dbReference>
<dbReference type="InterPro" id="IPR013098">
    <property type="entry name" value="Ig_I-set"/>
</dbReference>
<organism evidence="8 9">
    <name type="scientific">Prosthecobacter fusiformis</name>
    <dbReference type="NCBI Taxonomy" id="48464"/>
    <lineage>
        <taxon>Bacteria</taxon>
        <taxon>Pseudomonadati</taxon>
        <taxon>Verrucomicrobiota</taxon>
        <taxon>Verrucomicrobiia</taxon>
        <taxon>Verrucomicrobiales</taxon>
        <taxon>Verrucomicrobiaceae</taxon>
        <taxon>Prosthecobacter</taxon>
    </lineage>
</organism>
<keyword evidence="6" id="KW-0393">Immunoglobulin domain</keyword>
<name>A0A4V3FI60_9BACT</name>
<sequence length="999" mass="102674">MQREGPTIPLTDNDSGVDFGNVVQGANKTITFTLRNSGTQNLTGLALTAFGTHAKDFIISAPSVGILGAADTTTFTVTLRPSALGPRSAVLRIASNDATRQPFFRINVSGTGTAPELDITQSTLAMADGKSTVNFGTTVAVGESVIRSFTLTNSGTTDLTFSNLVVDGLHASEFQSGVLPSSLAPGQSAEYSVTFTPTSFGPRTAALHIISNDANESPFDIKLLGTAIGSEISIEQPVKVLLVSQTSSIDFGAVTTGSTAVRTFTLKNLGNAPLSGLALSSDSPRFAVSVLPDTLAVKGTTTFTVTYTPDAVAVHSGGITITSNDNDETNFVIGITGQGIEAAPPTITPDPQSQIIALGQPVTFSATVSSPVAMTQQWRKITGSAIAVIKGATVPTFSIPAVKLIDAKSLYQILATQTTGGQFAESASAALTVVDRKASLVNLAAGATATFTIVAAGSSELTYEWRKDGEPLPDELIYEISATNALIISSLKAADAGTYTCQVTGPGGTLSGGANVLTVFSAAPVITPNPLVLPPAIIAGSYSFFIPLDPAQGTATSFTSTKLPAGLALNTTTGEISGKPTISQAAPYAFTITAKNAIGSSIAPATLLVSPLTPDAAGSYIGIIPRGPVTQGLGGRIDLTITPTGSYTGKITLGADKAITFPAGSITSSLDSDLVTGTILVPRPKLDPVTVSFVIDTLTRRFTLSDCTVTIGADSSPFTGWRNVWTATAQAANYRGYYTFAIDVPVEFESINYIPQGLGFGSLTVPVNGAAFPLAGKLADGDSYTSSAFIGPDGDLAVFSTLPSKGTLVGTLQVSLGTGPAYTDNALTGSTLTWSRPASIPTKVNLYKDGFDPIPLTVEGGRYIAPVAPAIVMNKIAGPNNARLAFFDARITGPPSPADRYLTLTSSASLTLPATGPTLTSLKVASATGIFSGGFTLLDSHPFLFGAAPIKRTSTFQGLIIPTSSGQIGQGYFLLQQLPTDIYPAPTVLPTLSGGVIIE</sequence>
<keyword evidence="5" id="KW-0966">Cell projection</keyword>
<comment type="caution">
    <text evidence="8">The sequence shown here is derived from an EMBL/GenBank/DDBJ whole genome shotgun (WGS) entry which is preliminary data.</text>
</comment>
<dbReference type="Pfam" id="PF05345">
    <property type="entry name" value="He_PIG"/>
    <property type="match status" value="1"/>
</dbReference>
<dbReference type="InterPro" id="IPR007110">
    <property type="entry name" value="Ig-like_dom"/>
</dbReference>
<dbReference type="NCBIfam" id="NF012200">
    <property type="entry name" value="choice_anch_D"/>
    <property type="match status" value="3"/>
</dbReference>
<evidence type="ECO:0000256" key="4">
    <source>
        <dbReference type="ARBA" id="ARBA00023069"/>
    </source>
</evidence>
<dbReference type="OrthoDB" id="177724at2"/>
<keyword evidence="9" id="KW-1185">Reference proteome</keyword>
<dbReference type="SUPFAM" id="SSF48726">
    <property type="entry name" value="Immunoglobulin"/>
    <property type="match status" value="2"/>
</dbReference>
<dbReference type="InterPro" id="IPR003599">
    <property type="entry name" value="Ig_sub"/>
</dbReference>
<protein>
    <submittedName>
        <fullName evidence="8">Uncharacterized protein DUF1573</fullName>
    </submittedName>
</protein>
<dbReference type="SMART" id="SM00409">
    <property type="entry name" value="IG"/>
    <property type="match status" value="2"/>
</dbReference>
<dbReference type="RefSeq" id="WP_133793175.1">
    <property type="nucleotide sequence ID" value="NZ_SOCA01000001.1"/>
</dbReference>
<evidence type="ECO:0000313" key="9">
    <source>
        <dbReference type="Proteomes" id="UP000295662"/>
    </source>
</evidence>
<evidence type="ECO:0000256" key="6">
    <source>
        <dbReference type="ARBA" id="ARBA00023319"/>
    </source>
</evidence>
<evidence type="ECO:0000256" key="5">
    <source>
        <dbReference type="ARBA" id="ARBA00023273"/>
    </source>
</evidence>
<dbReference type="Pfam" id="PF22544">
    <property type="entry name" value="HYDIN_VesB_CFA65-like_Ig"/>
    <property type="match status" value="3"/>
</dbReference>
<dbReference type="PROSITE" id="PS50835">
    <property type="entry name" value="IG_LIKE"/>
    <property type="match status" value="1"/>
</dbReference>
<evidence type="ECO:0000313" key="8">
    <source>
        <dbReference type="EMBL" id="TDU81203.1"/>
    </source>
</evidence>
<evidence type="ECO:0000256" key="1">
    <source>
        <dbReference type="ARBA" id="ARBA00004138"/>
    </source>
</evidence>
<evidence type="ECO:0000259" key="7">
    <source>
        <dbReference type="PROSITE" id="PS50835"/>
    </source>
</evidence>
<evidence type="ECO:0000256" key="3">
    <source>
        <dbReference type="ARBA" id="ARBA00022490"/>
    </source>
</evidence>
<dbReference type="PANTHER" id="PTHR10075">
    <property type="entry name" value="BASIGIN RELATED"/>
    <property type="match status" value="1"/>
</dbReference>
<dbReference type="InterPro" id="IPR003598">
    <property type="entry name" value="Ig_sub2"/>
</dbReference>
<dbReference type="InterPro" id="IPR053879">
    <property type="entry name" value="HYDIN_VesB_CFA65-like_Ig"/>
</dbReference>
<keyword evidence="3" id="KW-0963">Cytoplasm</keyword>
<dbReference type="GO" id="GO:0005737">
    <property type="term" value="C:cytoplasm"/>
    <property type="evidence" value="ECO:0007669"/>
    <property type="project" value="UniProtKB-SubCell"/>
</dbReference>
<dbReference type="Proteomes" id="UP000295662">
    <property type="component" value="Unassembled WGS sequence"/>
</dbReference>
<dbReference type="Pfam" id="PF07679">
    <property type="entry name" value="I-set"/>
    <property type="match status" value="1"/>
</dbReference>
<dbReference type="Gene3D" id="2.60.40.10">
    <property type="entry name" value="Immunoglobulins"/>
    <property type="match status" value="6"/>
</dbReference>
<dbReference type="InterPro" id="IPR013783">
    <property type="entry name" value="Ig-like_fold"/>
</dbReference>
<reference evidence="8 9" key="1">
    <citation type="submission" date="2019-03" db="EMBL/GenBank/DDBJ databases">
        <title>Genomic Encyclopedia of Archaeal and Bacterial Type Strains, Phase II (KMG-II): from individual species to whole genera.</title>
        <authorList>
            <person name="Goeker M."/>
        </authorList>
    </citation>
    <scope>NUCLEOTIDE SEQUENCE [LARGE SCALE GENOMIC DNA]</scope>
    <source>
        <strain evidence="8 9">ATCC 25309</strain>
    </source>
</reference>
<accession>A0A4V3FI60</accession>
<dbReference type="InterPro" id="IPR036179">
    <property type="entry name" value="Ig-like_dom_sf"/>
</dbReference>